<dbReference type="InterPro" id="IPR027385">
    <property type="entry name" value="Beta-barrel_OMP"/>
</dbReference>
<dbReference type="SUPFAM" id="SSF56925">
    <property type="entry name" value="OMPA-like"/>
    <property type="match status" value="1"/>
</dbReference>
<comment type="caution">
    <text evidence="4">The sequence shown here is derived from an EMBL/GenBank/DDBJ whole genome shotgun (WGS) entry which is preliminary data.</text>
</comment>
<dbReference type="Gene3D" id="2.40.160.20">
    <property type="match status" value="1"/>
</dbReference>
<sequence>MAKLTTYALAGALAFALAPVAGYAADLPEPPALEPVAPVEFGSAWYLRGDVGYKVYRDPKAKYDNPAYRAAGISNFGGEDMDHAAVIGGGVGYKFNNHFRSDLTVDYETPSEFKGKLPCIAGPGCLKASDNKTKISATTVLLNGYFDIATFGGITPYVGGGVGFSYVDMDKLKYTDYPTKCGCSVSGSYKGDDKWNFAYALMAGVGYNVTDNLVIDANYRFLDLGEARTKSIKAAGAAGKVKVEDIQAHEFRVGFRYLLD</sequence>
<dbReference type="RefSeq" id="WP_309389125.1">
    <property type="nucleotide sequence ID" value="NZ_JADBEO010000006.1"/>
</dbReference>
<reference evidence="4" key="1">
    <citation type="submission" date="2020-10" db="EMBL/GenBank/DDBJ databases">
        <authorList>
            <person name="Abbas A."/>
            <person name="Razzaq R."/>
            <person name="Waqas M."/>
            <person name="Abbas N."/>
            <person name="Nielsen T.K."/>
            <person name="Hansen L.H."/>
            <person name="Hussain S."/>
            <person name="Shahid M."/>
        </authorList>
    </citation>
    <scope>NUCLEOTIDE SEQUENCE</scope>
    <source>
        <strain evidence="4">S14</strain>
    </source>
</reference>
<feature type="chain" id="PRO_5046706781" evidence="2">
    <location>
        <begin position="25"/>
        <end position="260"/>
    </location>
</feature>
<accession>A0ABU1DCH6</accession>
<feature type="domain" description="Outer membrane protein beta-barrel" evidence="3">
    <location>
        <begin position="45"/>
        <end position="257"/>
    </location>
</feature>
<evidence type="ECO:0000259" key="3">
    <source>
        <dbReference type="Pfam" id="PF13505"/>
    </source>
</evidence>
<name>A0ABU1DCH6_9HYPH</name>
<dbReference type="EMBL" id="JADBEO010000006">
    <property type="protein sequence ID" value="MDR4305808.1"/>
    <property type="molecule type" value="Genomic_DNA"/>
</dbReference>
<dbReference type="Proteomes" id="UP001181622">
    <property type="component" value="Unassembled WGS sequence"/>
</dbReference>
<feature type="signal peptide" evidence="2">
    <location>
        <begin position="1"/>
        <end position="24"/>
    </location>
</feature>
<organism evidence="4 5">
    <name type="scientific">Chelatococcus sambhunathii</name>
    <dbReference type="NCBI Taxonomy" id="363953"/>
    <lineage>
        <taxon>Bacteria</taxon>
        <taxon>Pseudomonadati</taxon>
        <taxon>Pseudomonadota</taxon>
        <taxon>Alphaproteobacteria</taxon>
        <taxon>Hyphomicrobiales</taxon>
        <taxon>Chelatococcaceae</taxon>
        <taxon>Chelatococcus</taxon>
    </lineage>
</organism>
<evidence type="ECO:0000256" key="2">
    <source>
        <dbReference type="SAM" id="SignalP"/>
    </source>
</evidence>
<protein>
    <submittedName>
        <fullName evidence="4">Porin family protein</fullName>
    </submittedName>
</protein>
<dbReference type="Pfam" id="PF13505">
    <property type="entry name" value="OMP_b-brl"/>
    <property type="match status" value="1"/>
</dbReference>
<evidence type="ECO:0000313" key="5">
    <source>
        <dbReference type="Proteomes" id="UP001181622"/>
    </source>
</evidence>
<keyword evidence="5" id="KW-1185">Reference proteome</keyword>
<dbReference type="InterPro" id="IPR011250">
    <property type="entry name" value="OMP/PagP_B-barrel"/>
</dbReference>
<keyword evidence="1 2" id="KW-0732">Signal</keyword>
<evidence type="ECO:0000313" key="4">
    <source>
        <dbReference type="EMBL" id="MDR4305808.1"/>
    </source>
</evidence>
<evidence type="ECO:0000256" key="1">
    <source>
        <dbReference type="ARBA" id="ARBA00022729"/>
    </source>
</evidence>
<gene>
    <name evidence="4" type="ORF">IHQ68_04105</name>
</gene>
<proteinExistence type="predicted"/>